<organism evidence="1 2">
    <name type="scientific">Treponema bryantii</name>
    <dbReference type="NCBI Taxonomy" id="163"/>
    <lineage>
        <taxon>Bacteria</taxon>
        <taxon>Pseudomonadati</taxon>
        <taxon>Spirochaetota</taxon>
        <taxon>Spirochaetia</taxon>
        <taxon>Spirochaetales</taxon>
        <taxon>Treponemataceae</taxon>
        <taxon>Treponema</taxon>
    </lineage>
</organism>
<dbReference type="EMBL" id="FORI01000007">
    <property type="protein sequence ID" value="SFI87719.1"/>
    <property type="molecule type" value="Genomic_DNA"/>
</dbReference>
<reference evidence="2" key="1">
    <citation type="submission" date="2016-10" db="EMBL/GenBank/DDBJ databases">
        <authorList>
            <person name="Varghese N."/>
            <person name="Submissions S."/>
        </authorList>
    </citation>
    <scope>NUCLEOTIDE SEQUENCE [LARGE SCALE GENOMIC DNA]</scope>
    <source>
        <strain evidence="2">XBD1002</strain>
    </source>
</reference>
<protein>
    <submittedName>
        <fullName evidence="1">Uncharacterized protein</fullName>
    </submittedName>
</protein>
<gene>
    <name evidence="1" type="ORF">SAMN04487775_107170</name>
</gene>
<sequence length="116" mass="13545">MENQTTKKSTMIHKENEWEWKFVGIWADMIKDTGLAEKLKNFSASETLILFKPYEKPLEIIQENLRLRNQYNQLKSGGKKDDVKVMEDAIQSQIENLPFSPELCIYSSESDNCLKI</sequence>
<evidence type="ECO:0000313" key="1">
    <source>
        <dbReference type="EMBL" id="SFI87719.1"/>
    </source>
</evidence>
<dbReference type="AlphaFoldDB" id="A0A1I3LSJ4"/>
<evidence type="ECO:0000313" key="2">
    <source>
        <dbReference type="Proteomes" id="UP000182737"/>
    </source>
</evidence>
<dbReference type="Proteomes" id="UP000182737">
    <property type="component" value="Unassembled WGS sequence"/>
</dbReference>
<name>A0A1I3LSJ4_9SPIR</name>
<accession>A0A1I3LSJ4</accession>
<proteinExistence type="predicted"/>
<keyword evidence="2" id="KW-1185">Reference proteome</keyword>
<dbReference type="RefSeq" id="WP_074932430.1">
    <property type="nucleotide sequence ID" value="NZ_FORI01000007.1"/>
</dbReference>